<dbReference type="Proteomes" id="UP001216253">
    <property type="component" value="Unassembled WGS sequence"/>
</dbReference>
<evidence type="ECO:0000313" key="8">
    <source>
        <dbReference type="Proteomes" id="UP001216253"/>
    </source>
</evidence>
<keyword evidence="2 5" id="KW-0732">Signal</keyword>
<name>A0ABT5WKR9_9SPHN</name>
<proteinExistence type="inferred from homology"/>
<protein>
    <submittedName>
        <fullName evidence="7">Porin family protein</fullName>
    </submittedName>
</protein>
<evidence type="ECO:0000256" key="4">
    <source>
        <dbReference type="ARBA" id="ARBA00038306"/>
    </source>
</evidence>
<keyword evidence="8" id="KW-1185">Reference proteome</keyword>
<dbReference type="EMBL" id="JARESE010000007">
    <property type="protein sequence ID" value="MDE8650626.1"/>
    <property type="molecule type" value="Genomic_DNA"/>
</dbReference>
<dbReference type="InterPro" id="IPR027385">
    <property type="entry name" value="Beta-barrel_OMP"/>
</dbReference>
<gene>
    <name evidence="7" type="ORF">PYV00_02705</name>
</gene>
<evidence type="ECO:0000256" key="5">
    <source>
        <dbReference type="SAM" id="SignalP"/>
    </source>
</evidence>
<dbReference type="Pfam" id="PF13505">
    <property type="entry name" value="OMP_b-brl"/>
    <property type="match status" value="1"/>
</dbReference>
<dbReference type="RefSeq" id="WP_275226707.1">
    <property type="nucleotide sequence ID" value="NZ_JARESE010000007.1"/>
</dbReference>
<dbReference type="SUPFAM" id="SSF56925">
    <property type="entry name" value="OMPA-like"/>
    <property type="match status" value="1"/>
</dbReference>
<reference evidence="7 8" key="1">
    <citation type="submission" date="2023-03" db="EMBL/GenBank/DDBJ databases">
        <title>NovoSphingobium album sp. nov. isolated from polycyclic aromatic hydrocarbons- and heavy-metal polluted soil.</title>
        <authorList>
            <person name="Liu Z."/>
            <person name="Wang K."/>
        </authorList>
    </citation>
    <scope>NUCLEOTIDE SEQUENCE [LARGE SCALE GENOMIC DNA]</scope>
    <source>
        <strain evidence="7 8">H3SJ31-1</strain>
    </source>
</reference>
<comment type="caution">
    <text evidence="7">The sequence shown here is derived from an EMBL/GenBank/DDBJ whole genome shotgun (WGS) entry which is preliminary data.</text>
</comment>
<feature type="signal peptide" evidence="5">
    <location>
        <begin position="1"/>
        <end position="25"/>
    </location>
</feature>
<comment type="subcellular location">
    <subcellularLocation>
        <location evidence="1">Membrane</location>
    </subcellularLocation>
</comment>
<feature type="domain" description="Outer membrane protein beta-barrel" evidence="6">
    <location>
        <begin position="13"/>
        <end position="203"/>
    </location>
</feature>
<feature type="chain" id="PRO_5046822695" evidence="5">
    <location>
        <begin position="26"/>
        <end position="203"/>
    </location>
</feature>
<dbReference type="PANTHER" id="PTHR34001">
    <property type="entry name" value="BLL7405 PROTEIN"/>
    <property type="match status" value="1"/>
</dbReference>
<dbReference type="InterPro" id="IPR051692">
    <property type="entry name" value="OMP-like"/>
</dbReference>
<comment type="similarity">
    <text evidence="4">Belongs to the Omp25/RopB family.</text>
</comment>
<evidence type="ECO:0000256" key="2">
    <source>
        <dbReference type="ARBA" id="ARBA00022729"/>
    </source>
</evidence>
<dbReference type="Gene3D" id="2.40.160.20">
    <property type="match status" value="1"/>
</dbReference>
<evidence type="ECO:0000256" key="3">
    <source>
        <dbReference type="ARBA" id="ARBA00023136"/>
    </source>
</evidence>
<organism evidence="7 8">
    <name type="scientific">Novosphingobium album</name>
    <name type="common">ex Liu et al. 2023</name>
    <dbReference type="NCBI Taxonomy" id="3031130"/>
    <lineage>
        <taxon>Bacteria</taxon>
        <taxon>Pseudomonadati</taxon>
        <taxon>Pseudomonadota</taxon>
        <taxon>Alphaproteobacteria</taxon>
        <taxon>Sphingomonadales</taxon>
        <taxon>Sphingomonadaceae</taxon>
        <taxon>Novosphingobium</taxon>
    </lineage>
</organism>
<evidence type="ECO:0000259" key="6">
    <source>
        <dbReference type="Pfam" id="PF13505"/>
    </source>
</evidence>
<accession>A0ABT5WKR9</accession>
<evidence type="ECO:0000256" key="1">
    <source>
        <dbReference type="ARBA" id="ARBA00004370"/>
    </source>
</evidence>
<keyword evidence="3" id="KW-0472">Membrane</keyword>
<dbReference type="PANTHER" id="PTHR34001:SF3">
    <property type="entry name" value="BLL7405 PROTEIN"/>
    <property type="match status" value="1"/>
</dbReference>
<sequence>MKSSLRTLAGAMVAAGLVAAVPAHAEPFNGPFVGVQAGWNQNDIGALDGDLGVVGVDRKKDSVVGGIFAGYDHKIGASFVIGAEAGFNMGIDDKMTRRGAVDTIVNPLHAFDVSARAGYLVNDKSLIYVRGGYDNMRARTTVIGPNATLSSKDSYDGWMVGGGFERALGEKVSTRLEYRYSDLGSDAGKFDRHQVLLGVAYRF</sequence>
<evidence type="ECO:0000313" key="7">
    <source>
        <dbReference type="EMBL" id="MDE8650626.1"/>
    </source>
</evidence>
<dbReference type="InterPro" id="IPR011250">
    <property type="entry name" value="OMP/PagP_B-barrel"/>
</dbReference>